<keyword evidence="2" id="KW-1185">Reference proteome</keyword>
<comment type="caution">
    <text evidence="1">The sequence shown here is derived from an EMBL/GenBank/DDBJ whole genome shotgun (WGS) entry which is preliminary data.</text>
</comment>
<name>A0ACC3BXX5_PYRYE</name>
<dbReference type="EMBL" id="CM020618">
    <property type="protein sequence ID" value="KAK1862595.1"/>
    <property type="molecule type" value="Genomic_DNA"/>
</dbReference>
<dbReference type="Proteomes" id="UP000798662">
    <property type="component" value="Chromosome 1"/>
</dbReference>
<protein>
    <submittedName>
        <fullName evidence="1">Uncharacterized protein</fullName>
    </submittedName>
</protein>
<organism evidence="1 2">
    <name type="scientific">Pyropia yezoensis</name>
    <name type="common">Susabi-nori</name>
    <name type="synonym">Porphyra yezoensis</name>
    <dbReference type="NCBI Taxonomy" id="2788"/>
    <lineage>
        <taxon>Eukaryota</taxon>
        <taxon>Rhodophyta</taxon>
        <taxon>Bangiophyceae</taxon>
        <taxon>Bangiales</taxon>
        <taxon>Bangiaceae</taxon>
        <taxon>Pyropia</taxon>
    </lineage>
</organism>
<accession>A0ACC3BXX5</accession>
<reference evidence="1" key="1">
    <citation type="submission" date="2019-11" db="EMBL/GenBank/DDBJ databases">
        <title>Nori genome reveals adaptations in red seaweeds to the harsh intertidal environment.</title>
        <authorList>
            <person name="Wang D."/>
            <person name="Mao Y."/>
        </authorList>
    </citation>
    <scope>NUCLEOTIDE SEQUENCE</scope>
    <source>
        <tissue evidence="1">Gametophyte</tissue>
    </source>
</reference>
<sequence>MVVQVPMPTHGVSVCLALNILEGLDVDGPATGGGGREDPPPQKSYGETVQFVVVDAAGNACSLVNSNYMGFGTAIVPRLPPAPTTTDDDDDGGGRRPGPRRGVGFSLQNRGCGLGLTLGHANVVAPRKRPFHTIIPGLLVAPDGRLAAAYGSPPPDAAAVPAAQTPPPPARW</sequence>
<proteinExistence type="predicted"/>
<evidence type="ECO:0000313" key="1">
    <source>
        <dbReference type="EMBL" id="KAK1862595.1"/>
    </source>
</evidence>
<evidence type="ECO:0000313" key="2">
    <source>
        <dbReference type="Proteomes" id="UP000798662"/>
    </source>
</evidence>
<gene>
    <name evidence="1" type="ORF">I4F81_005163</name>
</gene>